<keyword evidence="2" id="KW-0677">Repeat</keyword>
<dbReference type="PROSITE" id="PS00518">
    <property type="entry name" value="ZF_RING_1"/>
    <property type="match status" value="1"/>
</dbReference>
<accession>A0A1Y2A1R3</accession>
<proteinExistence type="predicted"/>
<evidence type="ECO:0000256" key="3">
    <source>
        <dbReference type="ARBA" id="ARBA00022771"/>
    </source>
</evidence>
<feature type="domain" description="RRM" evidence="9">
    <location>
        <begin position="436"/>
        <end position="523"/>
    </location>
</feature>
<evidence type="ECO:0000313" key="10">
    <source>
        <dbReference type="EMBL" id="ORY16340.1"/>
    </source>
</evidence>
<feature type="coiled-coil region" evidence="7">
    <location>
        <begin position="1107"/>
        <end position="1155"/>
    </location>
</feature>
<organism evidence="10 11">
    <name type="scientific">Neocallimastix californiae</name>
    <dbReference type="NCBI Taxonomy" id="1754190"/>
    <lineage>
        <taxon>Eukaryota</taxon>
        <taxon>Fungi</taxon>
        <taxon>Fungi incertae sedis</taxon>
        <taxon>Chytridiomycota</taxon>
        <taxon>Chytridiomycota incertae sedis</taxon>
        <taxon>Neocallimastigomycetes</taxon>
        <taxon>Neocallimastigales</taxon>
        <taxon>Neocallimastigaceae</taxon>
        <taxon>Neocallimastix</taxon>
    </lineage>
</organism>
<dbReference type="SUPFAM" id="SSF54928">
    <property type="entry name" value="RNA-binding domain, RBD"/>
    <property type="match status" value="1"/>
</dbReference>
<dbReference type="GO" id="GO:0003723">
    <property type="term" value="F:RNA binding"/>
    <property type="evidence" value="ECO:0007669"/>
    <property type="project" value="UniProtKB-UniRule"/>
</dbReference>
<feature type="compositionally biased region" description="Low complexity" evidence="8">
    <location>
        <begin position="1062"/>
        <end position="1077"/>
    </location>
</feature>
<evidence type="ECO:0000256" key="2">
    <source>
        <dbReference type="ARBA" id="ARBA00022737"/>
    </source>
</evidence>
<feature type="compositionally biased region" description="Low complexity" evidence="8">
    <location>
        <begin position="728"/>
        <end position="739"/>
    </location>
</feature>
<dbReference type="OrthoDB" id="336240at2759"/>
<dbReference type="InterPro" id="IPR017907">
    <property type="entry name" value="Znf_RING_CS"/>
</dbReference>
<keyword evidence="11" id="KW-1185">Reference proteome</keyword>
<dbReference type="InterPro" id="IPR050666">
    <property type="entry name" value="ESRP"/>
</dbReference>
<evidence type="ECO:0000256" key="5">
    <source>
        <dbReference type="ARBA" id="ARBA00022884"/>
    </source>
</evidence>
<feature type="region of interest" description="Disordered" evidence="8">
    <location>
        <begin position="1062"/>
        <end position="1083"/>
    </location>
</feature>
<sequence length="1188" mass="134600">MNNANINQVGLYKQTKRKSMYNTINDYQPPLFYDYPHPHRAEKKTSLPNLKLREKDCQWNTWNNYENNSNSLTFFPNPILNPAGTNGLNSYNNNIPSLNRNFSNIYEGQNPNKNQNSMYKFNNNIIKPFLNTNNINSYNDTSKPLNNNISNPNNINTINKYNNNYNNINNNKISQNIIVNNNNTNNNNNNNFFHNSNSINRASPPPYISQSSQATSNYMNMNLKINNNLSIFKKGNMNMSKYGNDIKLTKFPSNDCINSNIKSTLINNSIIESKNSNFNNNPIIPLRAVKSIENIGLLKNSLDNDEIEKASFSSEEKKIIFNHDEDIVNKICDLCLKRQGTFELLYCQHVLCEKCIQSDYLYNKDGQMMKCFCGEKVHYLKYIHDSKSSKNNKKENSNHDIDQNSNKSNSTPVFNGNMYNILTLDRIFPVPSTYLPVIKLSNIPWDLSQKDVLAFFYPLKIPAAHEAPYFTQGIHIIMNRTSGKTFSDAYIEFVTVEDANTAIETRNKTILKGRIVTISKSSQEELMKSLFPSWTGNYSKEKILNHNSTSLPPTPINAASVTMGTGIIYGGMNTDYAKDGCFLTRDEVSAILLVCKNYKLHFSRKCAERPFENVISIVSKIPWHIPKIINTLHRDHIFELLKLSLESLKTHLSKEYINISPTLMNRLIRSGICCPGFTDKQKNMILNFSDHNCPKDIELFVYKAEKEEIINQTFSADSLSSAYPSPPNSIKSISSTNSSEKIKTKQGQNEDKDSIISTLTSKTKITNASLPSYTSTNKLLRTDIPPIVHTKPLPDQNNIIEEKVLIDNINNALLNDNYNNEVSIKQNLEAKNSNELTNYSLNIPNPPHPFNQKIPPPSQNNFIYSTPPPPPISNYAPFTTSYPTPSSILFYDKKTSITSFPPSVPATPAQSIIPIKNLIPPPLLSFPIIPDNNNNNNNTINGVYLPPFDPIINTNFLIPNSNNIISPIEKENDMPNFTPFITSEGLINKNLQIRQNQNLNYPDKYVKDESSTPDSIIPMNAKETEFSSNNLATSNIITETIPSTQATTPTKILNEILTLSNTDTKNSNSNNSTTTTLKRNDTTSNKLKEGQYLTTTMVNSNSNINAIKTLQTIIQDLSNKCMKYDEQLKEALEHNKQLENKIIELEKNNNFNEHENKINEDVKEQEVVEDDIKELTSTPLSSISSVSQ</sequence>
<reference evidence="10 11" key="1">
    <citation type="submission" date="2016-08" db="EMBL/GenBank/DDBJ databases">
        <title>A Parts List for Fungal Cellulosomes Revealed by Comparative Genomics.</title>
        <authorList>
            <consortium name="DOE Joint Genome Institute"/>
            <person name="Haitjema C.H."/>
            <person name="Gilmore S.P."/>
            <person name="Henske J.K."/>
            <person name="Solomon K.V."/>
            <person name="De Groot R."/>
            <person name="Kuo A."/>
            <person name="Mondo S.J."/>
            <person name="Salamov A.A."/>
            <person name="Labutti K."/>
            <person name="Zhao Z."/>
            <person name="Chiniquy J."/>
            <person name="Barry K."/>
            <person name="Brewer H.M."/>
            <person name="Purvine S.O."/>
            <person name="Wright A.T."/>
            <person name="Boxma B."/>
            <person name="Van Alen T."/>
            <person name="Hackstein J.H."/>
            <person name="Baker S.E."/>
            <person name="Grigoriev I.V."/>
            <person name="O'Malley M.A."/>
        </authorList>
    </citation>
    <scope>NUCLEOTIDE SEQUENCE [LARGE SCALE GENOMIC DNA]</scope>
    <source>
        <strain evidence="10 11">G1</strain>
    </source>
</reference>
<keyword evidence="4" id="KW-0862">Zinc</keyword>
<dbReference type="PANTHER" id="PTHR13976">
    <property type="entry name" value="HETEROGENEOUS NUCLEAR RIBONUCLEOPROTEIN-RELATED"/>
    <property type="match status" value="1"/>
</dbReference>
<name>A0A1Y2A1R3_9FUNG</name>
<dbReference type="Gene3D" id="3.30.70.330">
    <property type="match status" value="1"/>
</dbReference>
<keyword evidence="5 6" id="KW-0694">RNA-binding</keyword>
<feature type="region of interest" description="Disordered" evidence="8">
    <location>
        <begin position="718"/>
        <end position="754"/>
    </location>
</feature>
<evidence type="ECO:0000256" key="7">
    <source>
        <dbReference type="SAM" id="Coils"/>
    </source>
</evidence>
<comment type="caution">
    <text evidence="10">The sequence shown here is derived from an EMBL/GenBank/DDBJ whole genome shotgun (WGS) entry which is preliminary data.</text>
</comment>
<feature type="compositionally biased region" description="Basic and acidic residues" evidence="8">
    <location>
        <begin position="388"/>
        <end position="402"/>
    </location>
</feature>
<dbReference type="InterPro" id="IPR012677">
    <property type="entry name" value="Nucleotide-bd_a/b_plait_sf"/>
</dbReference>
<evidence type="ECO:0000313" key="11">
    <source>
        <dbReference type="Proteomes" id="UP000193920"/>
    </source>
</evidence>
<evidence type="ECO:0000256" key="1">
    <source>
        <dbReference type="ARBA" id="ARBA00022723"/>
    </source>
</evidence>
<feature type="region of interest" description="Disordered" evidence="8">
    <location>
        <begin position="388"/>
        <end position="409"/>
    </location>
</feature>
<dbReference type="AlphaFoldDB" id="A0A1Y2A1R3"/>
<evidence type="ECO:0000256" key="4">
    <source>
        <dbReference type="ARBA" id="ARBA00022833"/>
    </source>
</evidence>
<feature type="compositionally biased region" description="Basic and acidic residues" evidence="8">
    <location>
        <begin position="740"/>
        <end position="754"/>
    </location>
</feature>
<dbReference type="SMART" id="SM00360">
    <property type="entry name" value="RRM"/>
    <property type="match status" value="1"/>
</dbReference>
<dbReference type="STRING" id="1754190.A0A1Y2A1R3"/>
<keyword evidence="7" id="KW-0175">Coiled coil</keyword>
<dbReference type="GO" id="GO:0008270">
    <property type="term" value="F:zinc ion binding"/>
    <property type="evidence" value="ECO:0007669"/>
    <property type="project" value="UniProtKB-KW"/>
</dbReference>
<evidence type="ECO:0000256" key="6">
    <source>
        <dbReference type="PROSITE-ProRule" id="PRU00176"/>
    </source>
</evidence>
<evidence type="ECO:0000259" key="9">
    <source>
        <dbReference type="PROSITE" id="PS50102"/>
    </source>
</evidence>
<dbReference type="PROSITE" id="PS50102">
    <property type="entry name" value="RRM"/>
    <property type="match status" value="1"/>
</dbReference>
<evidence type="ECO:0000256" key="8">
    <source>
        <dbReference type="SAM" id="MobiDB-lite"/>
    </source>
</evidence>
<protein>
    <recommendedName>
        <fullName evidence="9">RRM domain-containing protein</fullName>
    </recommendedName>
</protein>
<keyword evidence="1" id="KW-0479">Metal-binding</keyword>
<dbReference type="Proteomes" id="UP000193920">
    <property type="component" value="Unassembled WGS sequence"/>
</dbReference>
<keyword evidence="3" id="KW-0863">Zinc-finger</keyword>
<dbReference type="EMBL" id="MCOG01000333">
    <property type="protein sequence ID" value="ORY16340.1"/>
    <property type="molecule type" value="Genomic_DNA"/>
</dbReference>
<dbReference type="InterPro" id="IPR035979">
    <property type="entry name" value="RBD_domain_sf"/>
</dbReference>
<dbReference type="InterPro" id="IPR000504">
    <property type="entry name" value="RRM_dom"/>
</dbReference>
<dbReference type="CDD" id="cd12254">
    <property type="entry name" value="RRM_hnRNPH_ESRPs_RBM12_like"/>
    <property type="match status" value="1"/>
</dbReference>
<gene>
    <name evidence="10" type="ORF">LY90DRAFT_677452</name>
</gene>